<dbReference type="OrthoDB" id="2656680at2"/>
<dbReference type="HOGENOM" id="CLU_170218_0_0_9"/>
<gene>
    <name evidence="2" type="ordered locus">Ccel_3146</name>
</gene>
<evidence type="ECO:0000313" key="2">
    <source>
        <dbReference type="EMBL" id="ACL77437.1"/>
    </source>
</evidence>
<dbReference type="EMBL" id="CP001348">
    <property type="protein sequence ID" value="ACL77437.1"/>
    <property type="molecule type" value="Genomic_DNA"/>
</dbReference>
<organism evidence="2 3">
    <name type="scientific">Ruminiclostridium cellulolyticum (strain ATCC 35319 / DSM 5812 / JCM 6584 / H10)</name>
    <name type="common">Clostridium cellulolyticum</name>
    <dbReference type="NCBI Taxonomy" id="394503"/>
    <lineage>
        <taxon>Bacteria</taxon>
        <taxon>Bacillati</taxon>
        <taxon>Bacillota</taxon>
        <taxon>Clostridia</taxon>
        <taxon>Eubacteriales</taxon>
        <taxon>Oscillospiraceae</taxon>
        <taxon>Ruminiclostridium</taxon>
    </lineage>
</organism>
<dbReference type="RefSeq" id="WP_015926495.1">
    <property type="nucleotide sequence ID" value="NC_011898.1"/>
</dbReference>
<dbReference type="eggNOG" id="ENOG503410J">
    <property type="taxonomic scope" value="Bacteria"/>
</dbReference>
<accession>B8I0B1</accession>
<keyword evidence="1" id="KW-0472">Membrane</keyword>
<feature type="transmembrane region" description="Helical" evidence="1">
    <location>
        <begin position="60"/>
        <end position="81"/>
    </location>
</feature>
<feature type="transmembrane region" description="Helical" evidence="1">
    <location>
        <begin position="21"/>
        <end position="40"/>
    </location>
</feature>
<proteinExistence type="predicted"/>
<keyword evidence="1" id="KW-0812">Transmembrane</keyword>
<keyword evidence="3" id="KW-1185">Reference proteome</keyword>
<name>B8I0B1_RUMCH</name>
<reference evidence="2 3" key="1">
    <citation type="submission" date="2009-01" db="EMBL/GenBank/DDBJ databases">
        <title>Complete sequence of Clostridium cellulolyticum H10.</title>
        <authorList>
            <consortium name="US DOE Joint Genome Institute"/>
            <person name="Lucas S."/>
            <person name="Copeland A."/>
            <person name="Lapidus A."/>
            <person name="Glavina del Rio T."/>
            <person name="Dalin E."/>
            <person name="Tice H."/>
            <person name="Bruce D."/>
            <person name="Goodwin L."/>
            <person name="Pitluck S."/>
            <person name="Chertkov O."/>
            <person name="Saunders E."/>
            <person name="Brettin T."/>
            <person name="Detter J.C."/>
            <person name="Han C."/>
            <person name="Larimer F."/>
            <person name="Land M."/>
            <person name="Hauser L."/>
            <person name="Kyrpides N."/>
            <person name="Ivanova N."/>
            <person name="Zhou J."/>
            <person name="Richardson P."/>
        </authorList>
    </citation>
    <scope>NUCLEOTIDE SEQUENCE [LARGE SCALE GENOMIC DNA]</scope>
    <source>
        <strain evidence="3">ATCC 35319 / DSM 5812 / JCM 6584 / H10</strain>
    </source>
</reference>
<sequence length="131" mass="14398" precursor="true">MNRLIKKIQCKPNRIINRLRRIYLILAITVFTLFNTIPVSAGGFGDSIFAKGTKDLFTDIGKYLIILAPIAGAAVGAYFFIRRGAADEMDQKKWNDRIKTTVISTLGAVLIGAIIVLIASYYGKSITTGIE</sequence>
<evidence type="ECO:0000313" key="3">
    <source>
        <dbReference type="Proteomes" id="UP000001349"/>
    </source>
</evidence>
<feature type="transmembrane region" description="Helical" evidence="1">
    <location>
        <begin position="102"/>
        <end position="122"/>
    </location>
</feature>
<keyword evidence="1" id="KW-1133">Transmembrane helix</keyword>
<dbReference type="Proteomes" id="UP000001349">
    <property type="component" value="Chromosome"/>
</dbReference>
<dbReference type="STRING" id="394503.Ccel_3146"/>
<protein>
    <submittedName>
        <fullName evidence="2">Uncharacterized protein</fullName>
    </submittedName>
</protein>
<dbReference type="AlphaFoldDB" id="B8I0B1"/>
<dbReference type="KEGG" id="cce:Ccel_3146"/>
<evidence type="ECO:0000256" key="1">
    <source>
        <dbReference type="SAM" id="Phobius"/>
    </source>
</evidence>